<reference evidence="13 14" key="1">
    <citation type="submission" date="2024-01" db="EMBL/GenBank/DDBJ databases">
        <title>Genomic insights into the taxonomy and metabolism of the cyanobacterium Pannus brasiliensis CCIBt3594.</title>
        <authorList>
            <person name="Machado M."/>
            <person name="Botero N.B."/>
            <person name="Andreote A.P.D."/>
            <person name="Feitosa A.M.T."/>
            <person name="Popin R."/>
            <person name="Sivonen K."/>
            <person name="Fiore M.F."/>
        </authorList>
    </citation>
    <scope>NUCLEOTIDE SEQUENCE [LARGE SCALE GENOMIC DNA]</scope>
    <source>
        <strain evidence="13 14">CCIBt3594</strain>
    </source>
</reference>
<evidence type="ECO:0000256" key="10">
    <source>
        <dbReference type="SAM" id="Phobius"/>
    </source>
</evidence>
<keyword evidence="9" id="KW-1208">Phospholipid metabolism</keyword>
<evidence type="ECO:0000256" key="5">
    <source>
        <dbReference type="ARBA" id="ARBA00022989"/>
    </source>
</evidence>
<evidence type="ECO:0000259" key="12">
    <source>
        <dbReference type="Pfam" id="PF01326"/>
    </source>
</evidence>
<proteinExistence type="predicted"/>
<dbReference type="PANTHER" id="PTHR43615:SF1">
    <property type="entry name" value="PPDK_N DOMAIN-CONTAINING PROTEIN"/>
    <property type="match status" value="1"/>
</dbReference>
<feature type="transmembrane region" description="Helical" evidence="10">
    <location>
        <begin position="45"/>
        <end position="65"/>
    </location>
</feature>
<dbReference type="InterPro" id="IPR003811">
    <property type="entry name" value="G3P_acylTferase_PlsY"/>
</dbReference>
<evidence type="ECO:0000256" key="4">
    <source>
        <dbReference type="ARBA" id="ARBA00022692"/>
    </source>
</evidence>
<dbReference type="GO" id="GO:0005886">
    <property type="term" value="C:plasma membrane"/>
    <property type="evidence" value="ECO:0007669"/>
    <property type="project" value="InterPro"/>
</dbReference>
<sequence>MSEIWGALVVFLLCPLLGGLPAIDWISLALTGRRLSRVGTGNVGVSAAFYHGGRLVGILAVISEASKGILAVLLTRLFFPAGSAWELLALIALVMGRYWIGKGAGTTNVLWGLLVHDPIAVFLSCLIGGVSFTIFREKTTGRFVGLFLLALILALRHANDSGYILVAIALASLLGGISARVADDLDLSEENVNPESRKMFRFFRGDRALLSLDNTLDPLKVGQKAATLSYLKRSGYCVPDGWILPAGDDSKPLIDFLRPSPNNPLVARSSAIGEDSETASAAGQYTTILDITDSQALESAILTCQTSYNSPTAVQYRLDRGQENTSISVLIQKQIRGAFSGVAFSRDPVNSTSPDVVIEALPGDATKVVSGRFTPESYRVNLEEDRITGAGEIPLDIIQQVARSCRAIESLYHGIPQDMEWTHDGEKLWILQARPITNLQPIWTRKIAAEVIPGVIRPLAWSINRPLTCGVWGEIFTIVLGDRATDLDFTETATLHYGRAYFNATLLGTIFRRMGLPPESLEFLTRGAKFTKPPLLSTLKNIPGLFRLLQREFRLEKDFQRDLDRYFLPALDKITATPLENLSERELLTGIEEILTVLKKATYYSILAPLSFAARRGIFQVPFEALDNSRAPEVESLHALSPILKNSNADSPAFREWLDRYGYLSEVGTDISIPRWREHPETLLQHYVEPPAKVPPKKGKSNRSVQKRLDLKNKVTEIYSRLLAHLRWHFLALENLWLQENILKDKEDIFFLEYEKIKQFIDRKSLDKIDRIISPHRQRFQTDLALTNLPYIVYGQPPDREFLASDRTAKRRLQGIGASAGQIEGRVKILRTLQAIDLRPGTILVVPYTDSGWSPLLSRAAGIISEVGGQLSHGAIVAREYGIPAVMDVSGAIDGLQDGQLVRIDGGRGTVEILAE</sequence>
<dbReference type="InterPro" id="IPR051549">
    <property type="entry name" value="PEP_Utilizing_Enz"/>
</dbReference>
<dbReference type="EMBL" id="JBAFSM010000055">
    <property type="protein sequence ID" value="MEG3439651.1"/>
    <property type="molecule type" value="Genomic_DNA"/>
</dbReference>
<name>A0AAW9QZ81_9CHRO</name>
<dbReference type="GO" id="GO:0043772">
    <property type="term" value="F:acyl-phosphate glycerol-3-phosphate acyltransferase activity"/>
    <property type="evidence" value="ECO:0007669"/>
    <property type="project" value="InterPro"/>
</dbReference>
<keyword evidence="5 10" id="KW-1133">Transmembrane helix</keyword>
<keyword evidence="2" id="KW-0444">Lipid biosynthesis</keyword>
<evidence type="ECO:0000256" key="7">
    <source>
        <dbReference type="ARBA" id="ARBA00023136"/>
    </source>
</evidence>
<dbReference type="PANTHER" id="PTHR43615">
    <property type="entry name" value="PHOSPHOENOLPYRUVATE SYNTHASE-RELATED"/>
    <property type="match status" value="1"/>
</dbReference>
<dbReference type="GO" id="GO:0008654">
    <property type="term" value="P:phospholipid biosynthetic process"/>
    <property type="evidence" value="ECO:0007669"/>
    <property type="project" value="UniProtKB-KW"/>
</dbReference>
<evidence type="ECO:0000313" key="14">
    <source>
        <dbReference type="Proteomes" id="UP001328733"/>
    </source>
</evidence>
<feature type="domain" description="Pyruvate phosphate dikinase AMP/ATP-binding" evidence="12">
    <location>
        <begin position="396"/>
        <end position="440"/>
    </location>
</feature>
<evidence type="ECO:0000259" key="11">
    <source>
        <dbReference type="Pfam" id="PF00391"/>
    </source>
</evidence>
<dbReference type="InterPro" id="IPR036637">
    <property type="entry name" value="Phosphohistidine_dom_sf"/>
</dbReference>
<dbReference type="SUPFAM" id="SSF52009">
    <property type="entry name" value="Phosphohistidine domain"/>
    <property type="match status" value="1"/>
</dbReference>
<evidence type="ECO:0000256" key="3">
    <source>
        <dbReference type="ARBA" id="ARBA00022679"/>
    </source>
</evidence>
<dbReference type="RefSeq" id="WP_332867132.1">
    <property type="nucleotide sequence ID" value="NZ_JBAFSM010000055.1"/>
</dbReference>
<dbReference type="Proteomes" id="UP001328733">
    <property type="component" value="Unassembled WGS sequence"/>
</dbReference>
<keyword evidence="1" id="KW-1003">Cell membrane</keyword>
<keyword evidence="13" id="KW-0012">Acyltransferase</keyword>
<evidence type="ECO:0000256" key="6">
    <source>
        <dbReference type="ARBA" id="ARBA00023098"/>
    </source>
</evidence>
<keyword evidence="3" id="KW-0808">Transferase</keyword>
<feature type="transmembrane region" description="Helical" evidence="10">
    <location>
        <begin position="164"/>
        <end position="182"/>
    </location>
</feature>
<dbReference type="InterPro" id="IPR002192">
    <property type="entry name" value="PPDK_AMP/ATP-bd"/>
</dbReference>
<evidence type="ECO:0000313" key="13">
    <source>
        <dbReference type="EMBL" id="MEG3439651.1"/>
    </source>
</evidence>
<dbReference type="SMART" id="SM01207">
    <property type="entry name" value="G3P_acyltransf"/>
    <property type="match status" value="1"/>
</dbReference>
<protein>
    <submittedName>
        <fullName evidence="13">Glycerol-3-phosphate acyltransferase</fullName>
    </submittedName>
</protein>
<dbReference type="GO" id="GO:0005524">
    <property type="term" value="F:ATP binding"/>
    <property type="evidence" value="ECO:0007669"/>
    <property type="project" value="InterPro"/>
</dbReference>
<feature type="transmembrane region" description="Helical" evidence="10">
    <location>
        <begin position="119"/>
        <end position="135"/>
    </location>
</feature>
<dbReference type="Gene3D" id="3.30.470.20">
    <property type="entry name" value="ATP-grasp fold, B domain"/>
    <property type="match status" value="2"/>
</dbReference>
<dbReference type="Pfam" id="PF00391">
    <property type="entry name" value="PEP-utilizers"/>
    <property type="match status" value="1"/>
</dbReference>
<dbReference type="Gene3D" id="3.50.30.10">
    <property type="entry name" value="Phosphohistidine domain"/>
    <property type="match status" value="1"/>
</dbReference>
<evidence type="ECO:0000256" key="9">
    <source>
        <dbReference type="ARBA" id="ARBA00023264"/>
    </source>
</evidence>
<keyword evidence="8" id="KW-0594">Phospholipid biosynthesis</keyword>
<gene>
    <name evidence="13" type="ORF">V0288_21165</name>
</gene>
<dbReference type="AlphaFoldDB" id="A0AAW9QZ81"/>
<evidence type="ECO:0000256" key="8">
    <source>
        <dbReference type="ARBA" id="ARBA00023209"/>
    </source>
</evidence>
<evidence type="ECO:0000256" key="1">
    <source>
        <dbReference type="ARBA" id="ARBA00022475"/>
    </source>
</evidence>
<accession>A0AAW9QZ81</accession>
<organism evidence="13 14">
    <name type="scientific">Pannus brasiliensis CCIBt3594</name>
    <dbReference type="NCBI Taxonomy" id="1427578"/>
    <lineage>
        <taxon>Bacteria</taxon>
        <taxon>Bacillati</taxon>
        <taxon>Cyanobacteriota</taxon>
        <taxon>Cyanophyceae</taxon>
        <taxon>Oscillatoriophycideae</taxon>
        <taxon>Chroococcales</taxon>
        <taxon>Microcystaceae</taxon>
        <taxon>Pannus</taxon>
    </lineage>
</organism>
<feature type="domain" description="PEP-utilising enzyme mobile" evidence="11">
    <location>
        <begin position="839"/>
        <end position="909"/>
    </location>
</feature>
<dbReference type="GO" id="GO:0016301">
    <property type="term" value="F:kinase activity"/>
    <property type="evidence" value="ECO:0007669"/>
    <property type="project" value="InterPro"/>
</dbReference>
<keyword evidence="4 10" id="KW-0812">Transmembrane</keyword>
<keyword evidence="7 10" id="KW-0472">Membrane</keyword>
<feature type="transmembrane region" description="Helical" evidence="10">
    <location>
        <begin position="142"/>
        <end position="158"/>
    </location>
</feature>
<dbReference type="Pfam" id="PF01326">
    <property type="entry name" value="PPDK_N"/>
    <property type="match status" value="2"/>
</dbReference>
<evidence type="ECO:0000256" key="2">
    <source>
        <dbReference type="ARBA" id="ARBA00022516"/>
    </source>
</evidence>
<comment type="caution">
    <text evidence="13">The sequence shown here is derived from an EMBL/GenBank/DDBJ whole genome shotgun (WGS) entry which is preliminary data.</text>
</comment>
<dbReference type="SUPFAM" id="SSF56059">
    <property type="entry name" value="Glutathione synthetase ATP-binding domain-like"/>
    <property type="match status" value="1"/>
</dbReference>
<dbReference type="InterPro" id="IPR013815">
    <property type="entry name" value="ATP_grasp_subdomain_1"/>
</dbReference>
<keyword evidence="6" id="KW-0443">Lipid metabolism</keyword>
<dbReference type="InterPro" id="IPR008279">
    <property type="entry name" value="PEP-util_enz_mobile_dom"/>
</dbReference>
<feature type="transmembrane region" description="Helical" evidence="10">
    <location>
        <begin position="77"/>
        <end position="99"/>
    </location>
</feature>
<dbReference type="Pfam" id="PF02660">
    <property type="entry name" value="G3P_acyltransf"/>
    <property type="match status" value="1"/>
</dbReference>
<keyword evidence="14" id="KW-1185">Reference proteome</keyword>
<feature type="domain" description="Pyruvate phosphate dikinase AMP/ATP-binding" evidence="12">
    <location>
        <begin position="263"/>
        <end position="387"/>
    </location>
</feature>
<dbReference type="Gene3D" id="3.30.1490.20">
    <property type="entry name" value="ATP-grasp fold, A domain"/>
    <property type="match status" value="1"/>
</dbReference>